<keyword evidence="3" id="KW-0328">Glycosyltransferase</keyword>
<dbReference type="EMBL" id="CM004391">
    <property type="protein sequence ID" value="OAY51180.1"/>
    <property type="molecule type" value="Genomic_DNA"/>
</dbReference>
<dbReference type="STRING" id="3983.A0A2C9VXS8"/>
<dbReference type="InterPro" id="IPR040911">
    <property type="entry name" value="Exostosin_GT47"/>
</dbReference>
<accession>A0A2C9VXS8</accession>
<dbReference type="GO" id="GO:0000139">
    <property type="term" value="C:Golgi membrane"/>
    <property type="evidence" value="ECO:0007669"/>
    <property type="project" value="UniProtKB-SubCell"/>
</dbReference>
<evidence type="ECO:0000313" key="9">
    <source>
        <dbReference type="Proteomes" id="UP000091857"/>
    </source>
</evidence>
<feature type="transmembrane region" description="Helical" evidence="6">
    <location>
        <begin position="12"/>
        <end position="29"/>
    </location>
</feature>
<keyword evidence="6" id="KW-0472">Membrane</keyword>
<keyword evidence="6" id="KW-1133">Transmembrane helix</keyword>
<keyword evidence="4" id="KW-0735">Signal-anchor</keyword>
<gene>
    <name evidence="8" type="ORF">MANES_05G194400v8</name>
</gene>
<keyword evidence="9" id="KW-1185">Reference proteome</keyword>
<dbReference type="PANTHER" id="PTHR11062:SF316">
    <property type="entry name" value="XYLOGLUCAN GALACTOSYLTRANSFERASE GT12-RELATED"/>
    <property type="match status" value="1"/>
</dbReference>
<dbReference type="GO" id="GO:0016757">
    <property type="term" value="F:glycosyltransferase activity"/>
    <property type="evidence" value="ECO:0007669"/>
    <property type="project" value="UniProtKB-KW"/>
</dbReference>
<dbReference type="Gramene" id="Manes.05G194400.1.v8.1">
    <property type="protein sequence ID" value="Manes.05G194400.1.v8.1.CDS.1"/>
    <property type="gene ID" value="Manes.05G194400.v8.1"/>
</dbReference>
<evidence type="ECO:0000256" key="3">
    <source>
        <dbReference type="ARBA" id="ARBA00022676"/>
    </source>
</evidence>
<keyword evidence="5" id="KW-0333">Golgi apparatus</keyword>
<evidence type="ECO:0000256" key="4">
    <source>
        <dbReference type="ARBA" id="ARBA00022968"/>
    </source>
</evidence>
<keyword evidence="6" id="KW-0812">Transmembrane</keyword>
<comment type="similarity">
    <text evidence="2">Belongs to the glycosyltransferase 47 family.</text>
</comment>
<dbReference type="AlphaFoldDB" id="A0A2C9VXS8"/>
<evidence type="ECO:0000259" key="7">
    <source>
        <dbReference type="Pfam" id="PF03016"/>
    </source>
</evidence>
<name>A0A2C9VXS8_MANES</name>
<sequence>MEKSIIALNRYWFVIFVVSFLFFLFLYSFDYNPAFLSNNSLFNTRRKPNHDPKSNETHPIDSCSGRYIYVHRLPPRFNDHVLQNCTSLYRWYDMCPFVGNSGFGMQLGKSWFATNQFLLEVIFRNRMNQYDCLTDDSSLASAIFVPSYCGLDLGRYLWDYNASVRDTLSLDLVRWLAKQPQWKRMSGRDHFFVAGRISWDFRRDINNDEGWGSVLMSLPESMNMTMLTIESNSWTNEFAIPYPTHFHPSTDSEVIQWQETVRKHKRKYLFSFAGAPRPLLSDSIRSQIIDQCVASERLCKLLDCNSGPNKCDSPVEVLKLFQDSIFCLQPPGDSYTRRSTFDSILTGCIPVFFHPGSAYAQYFWYFPKNYTKYSVFIPGYQVKNASISINETLLQFSDEQIMDMREEVIKLIPKVIYADPSSKLETIEDAFDIAVKGVLERVEKVRREIKEGRDPGIAFAVGNSWKLKLSGTGLENDLDFFF</sequence>
<evidence type="ECO:0000256" key="6">
    <source>
        <dbReference type="SAM" id="Phobius"/>
    </source>
</evidence>
<evidence type="ECO:0000256" key="1">
    <source>
        <dbReference type="ARBA" id="ARBA00004323"/>
    </source>
</evidence>
<reference evidence="9" key="1">
    <citation type="journal article" date="2016" name="Nat. Biotechnol.">
        <title>Sequencing wild and cultivated cassava and related species reveals extensive interspecific hybridization and genetic diversity.</title>
        <authorList>
            <person name="Bredeson J.V."/>
            <person name="Lyons J.B."/>
            <person name="Prochnik S.E."/>
            <person name="Wu G.A."/>
            <person name="Ha C.M."/>
            <person name="Edsinger-Gonzales E."/>
            <person name="Grimwood J."/>
            <person name="Schmutz J."/>
            <person name="Rabbi I.Y."/>
            <person name="Egesi C."/>
            <person name="Nauluvula P."/>
            <person name="Lebot V."/>
            <person name="Ndunguru J."/>
            <person name="Mkamilo G."/>
            <person name="Bart R.S."/>
            <person name="Setter T.L."/>
            <person name="Gleadow R.M."/>
            <person name="Kulakow P."/>
            <person name="Ferguson M.E."/>
            <person name="Rounsley S."/>
            <person name="Rokhsar D.S."/>
        </authorList>
    </citation>
    <scope>NUCLEOTIDE SEQUENCE [LARGE SCALE GENOMIC DNA]</scope>
    <source>
        <strain evidence="9">cv. AM560-2</strain>
    </source>
</reference>
<proteinExistence type="inferred from homology"/>
<dbReference type="OrthoDB" id="1924787at2759"/>
<dbReference type="Pfam" id="PF03016">
    <property type="entry name" value="Exostosin_GT47"/>
    <property type="match status" value="1"/>
</dbReference>
<evidence type="ECO:0000256" key="2">
    <source>
        <dbReference type="ARBA" id="ARBA00010271"/>
    </source>
</evidence>
<evidence type="ECO:0000313" key="8">
    <source>
        <dbReference type="EMBL" id="OAY51180.1"/>
    </source>
</evidence>
<dbReference type="Proteomes" id="UP000091857">
    <property type="component" value="Chromosome 5"/>
</dbReference>
<organism evidence="8 9">
    <name type="scientific">Manihot esculenta</name>
    <name type="common">Cassava</name>
    <name type="synonym">Jatropha manihot</name>
    <dbReference type="NCBI Taxonomy" id="3983"/>
    <lineage>
        <taxon>Eukaryota</taxon>
        <taxon>Viridiplantae</taxon>
        <taxon>Streptophyta</taxon>
        <taxon>Embryophyta</taxon>
        <taxon>Tracheophyta</taxon>
        <taxon>Spermatophyta</taxon>
        <taxon>Magnoliopsida</taxon>
        <taxon>eudicotyledons</taxon>
        <taxon>Gunneridae</taxon>
        <taxon>Pentapetalae</taxon>
        <taxon>rosids</taxon>
        <taxon>fabids</taxon>
        <taxon>Malpighiales</taxon>
        <taxon>Euphorbiaceae</taxon>
        <taxon>Crotonoideae</taxon>
        <taxon>Manihoteae</taxon>
        <taxon>Manihot</taxon>
    </lineage>
</organism>
<keyword evidence="3" id="KW-0808">Transferase</keyword>
<dbReference type="PANTHER" id="PTHR11062">
    <property type="entry name" value="EXOSTOSIN HEPARAN SULFATE GLYCOSYLTRANSFERASE -RELATED"/>
    <property type="match status" value="1"/>
</dbReference>
<dbReference type="OMA" id="NPISNDA"/>
<evidence type="ECO:0000256" key="5">
    <source>
        <dbReference type="ARBA" id="ARBA00023034"/>
    </source>
</evidence>
<comment type="caution">
    <text evidence="8">The sequence shown here is derived from an EMBL/GenBank/DDBJ whole genome shotgun (WGS) entry which is preliminary data.</text>
</comment>
<comment type="subcellular location">
    <subcellularLocation>
        <location evidence="1">Golgi apparatus membrane</location>
        <topology evidence="1">Single-pass type II membrane protein</topology>
    </subcellularLocation>
</comment>
<dbReference type="InterPro" id="IPR004263">
    <property type="entry name" value="Exostosin"/>
</dbReference>
<feature type="domain" description="Exostosin GT47" evidence="7">
    <location>
        <begin position="62"/>
        <end position="387"/>
    </location>
</feature>
<protein>
    <recommendedName>
        <fullName evidence="7">Exostosin GT47 domain-containing protein</fullName>
    </recommendedName>
</protein>